<dbReference type="AlphaFoldDB" id="A0A4Z0W587"/>
<comment type="caution">
    <text evidence="1">The sequence shown here is derived from an EMBL/GenBank/DDBJ whole genome shotgun (WGS) entry which is preliminary data.</text>
</comment>
<accession>A0A4Z0W587</accession>
<reference evidence="1 2" key="1">
    <citation type="submission" date="2019-04" db="EMBL/GenBank/DDBJ databases">
        <title>Draft genome sequence data and analysis of a Fermenting Bacterium, Geotoga petraea strain HO-Geo1, isolated from heavy-oil petroleum reservoir in Russia.</title>
        <authorList>
            <person name="Grouzdev D.S."/>
            <person name="Semenova E.M."/>
            <person name="Sokolova D.S."/>
            <person name="Tourova T.P."/>
            <person name="Poltaraus A.B."/>
            <person name="Nazina T.N."/>
        </authorList>
    </citation>
    <scope>NUCLEOTIDE SEQUENCE [LARGE SCALE GENOMIC DNA]</scope>
    <source>
        <strain evidence="1 2">HO-Geo1</strain>
    </source>
</reference>
<dbReference type="Proteomes" id="UP000297288">
    <property type="component" value="Unassembled WGS sequence"/>
</dbReference>
<dbReference type="Pfam" id="PF05130">
    <property type="entry name" value="FlgN"/>
    <property type="match status" value="1"/>
</dbReference>
<sequence length="173" mass="20208">MQKKLARKCLEDYNMKFNNLIDIIRKEKKLLSDFFDMVNELEDLLIKKESTDKINAKLTEISKSSSEFEKIDIERDKLTKEYCEENNIAFSLKDIVDYLSKYNKEGAIEIAEFIEKLNQFALKLDELREIISFQNNLNNSIFKLFNVQNTGKSTYGRNGFNNSSDNSSTGWRG</sequence>
<evidence type="ECO:0000313" key="1">
    <source>
        <dbReference type="EMBL" id="TGG88986.1"/>
    </source>
</evidence>
<dbReference type="GO" id="GO:0044780">
    <property type="term" value="P:bacterial-type flagellum assembly"/>
    <property type="evidence" value="ECO:0007669"/>
    <property type="project" value="InterPro"/>
</dbReference>
<dbReference type="EMBL" id="SRME01000001">
    <property type="protein sequence ID" value="TGG88986.1"/>
    <property type="molecule type" value="Genomic_DNA"/>
</dbReference>
<dbReference type="InterPro" id="IPR007809">
    <property type="entry name" value="FlgN-like"/>
</dbReference>
<name>A0A4Z0W587_9BACT</name>
<gene>
    <name evidence="1" type="ORF">E4650_01965</name>
</gene>
<evidence type="ECO:0008006" key="3">
    <source>
        <dbReference type="Google" id="ProtNLM"/>
    </source>
</evidence>
<organism evidence="1 2">
    <name type="scientific">Geotoga petraea</name>
    <dbReference type="NCBI Taxonomy" id="28234"/>
    <lineage>
        <taxon>Bacteria</taxon>
        <taxon>Thermotogati</taxon>
        <taxon>Thermotogota</taxon>
        <taxon>Thermotogae</taxon>
        <taxon>Petrotogales</taxon>
        <taxon>Petrotogaceae</taxon>
        <taxon>Geotoga</taxon>
    </lineage>
</organism>
<protein>
    <recommendedName>
        <fullName evidence="3">FlgN protein</fullName>
    </recommendedName>
</protein>
<proteinExistence type="predicted"/>
<evidence type="ECO:0000313" key="2">
    <source>
        <dbReference type="Proteomes" id="UP000297288"/>
    </source>
</evidence>